<gene>
    <name evidence="2" type="ORF">COS24_00330</name>
</gene>
<sequence length="167" mass="19714">MKNKLQKLNFKIRIVKDEDRGWVRKLIRKQWASEKSISLGKILYPHRLPGFIAFKGKKKLGLITYNIKRNECEIITLNVLIKRKGIGRALVERVKRICRKLNCKRLWLITTNDNIDGLIFWQKIGFSLKEVYQNAISLSRKLKPEIPLFGNYGLPIRDEIELELKRI</sequence>
<dbReference type="AlphaFoldDB" id="A0A2M7DBE3"/>
<keyword evidence="2" id="KW-0808">Transferase</keyword>
<dbReference type="InterPro" id="IPR016181">
    <property type="entry name" value="Acyl_CoA_acyltransferase"/>
</dbReference>
<organism evidence="2 3">
    <name type="scientific">Candidatus Nealsonbacteria bacterium CG02_land_8_20_14_3_00_34_20</name>
    <dbReference type="NCBI Taxonomy" id="1974698"/>
    <lineage>
        <taxon>Bacteria</taxon>
        <taxon>Candidatus Nealsoniibacteriota</taxon>
    </lineage>
</organism>
<dbReference type="GO" id="GO:0016747">
    <property type="term" value="F:acyltransferase activity, transferring groups other than amino-acyl groups"/>
    <property type="evidence" value="ECO:0007669"/>
    <property type="project" value="InterPro"/>
</dbReference>
<evidence type="ECO:0000313" key="2">
    <source>
        <dbReference type="EMBL" id="PIV45773.1"/>
    </source>
</evidence>
<evidence type="ECO:0000259" key="1">
    <source>
        <dbReference type="PROSITE" id="PS51186"/>
    </source>
</evidence>
<proteinExistence type="predicted"/>
<protein>
    <submittedName>
        <fullName evidence="2">GNAT family N-acetyltransferase</fullName>
    </submittedName>
</protein>
<accession>A0A2M7DBE3</accession>
<dbReference type="CDD" id="cd04301">
    <property type="entry name" value="NAT_SF"/>
    <property type="match status" value="1"/>
</dbReference>
<feature type="domain" description="N-acetyltransferase" evidence="1">
    <location>
        <begin position="10"/>
        <end position="143"/>
    </location>
</feature>
<dbReference type="InterPro" id="IPR000182">
    <property type="entry name" value="GNAT_dom"/>
</dbReference>
<evidence type="ECO:0000313" key="3">
    <source>
        <dbReference type="Proteomes" id="UP000229625"/>
    </source>
</evidence>
<dbReference type="SUPFAM" id="SSF55729">
    <property type="entry name" value="Acyl-CoA N-acyltransferases (Nat)"/>
    <property type="match status" value="1"/>
</dbReference>
<dbReference type="Pfam" id="PF00583">
    <property type="entry name" value="Acetyltransf_1"/>
    <property type="match status" value="1"/>
</dbReference>
<name>A0A2M7DBE3_9BACT</name>
<comment type="caution">
    <text evidence="2">The sequence shown here is derived from an EMBL/GenBank/DDBJ whole genome shotgun (WGS) entry which is preliminary data.</text>
</comment>
<dbReference type="PROSITE" id="PS51186">
    <property type="entry name" value="GNAT"/>
    <property type="match status" value="1"/>
</dbReference>
<dbReference type="Gene3D" id="3.40.630.30">
    <property type="match status" value="1"/>
</dbReference>
<dbReference type="Proteomes" id="UP000229625">
    <property type="component" value="Unassembled WGS sequence"/>
</dbReference>
<reference evidence="3" key="1">
    <citation type="submission" date="2017-09" db="EMBL/GenBank/DDBJ databases">
        <title>Depth-based differentiation of microbial function through sediment-hosted aquifers and enrichment of novel symbionts in the deep terrestrial subsurface.</title>
        <authorList>
            <person name="Probst A.J."/>
            <person name="Ladd B."/>
            <person name="Jarett J.K."/>
            <person name="Geller-Mcgrath D.E."/>
            <person name="Sieber C.M.K."/>
            <person name="Emerson J.B."/>
            <person name="Anantharaman K."/>
            <person name="Thomas B.C."/>
            <person name="Malmstrom R."/>
            <person name="Stieglmeier M."/>
            <person name="Klingl A."/>
            <person name="Woyke T."/>
            <person name="Ryan C.M."/>
            <person name="Banfield J.F."/>
        </authorList>
    </citation>
    <scope>NUCLEOTIDE SEQUENCE [LARGE SCALE GENOMIC DNA]</scope>
</reference>
<dbReference type="EMBL" id="PETY01000007">
    <property type="protein sequence ID" value="PIV45773.1"/>
    <property type="molecule type" value="Genomic_DNA"/>
</dbReference>